<organism evidence="3 4">
    <name type="scientific">Odynerus spinipes</name>
    <dbReference type="NCBI Taxonomy" id="1348599"/>
    <lineage>
        <taxon>Eukaryota</taxon>
        <taxon>Metazoa</taxon>
        <taxon>Ecdysozoa</taxon>
        <taxon>Arthropoda</taxon>
        <taxon>Hexapoda</taxon>
        <taxon>Insecta</taxon>
        <taxon>Pterygota</taxon>
        <taxon>Neoptera</taxon>
        <taxon>Endopterygota</taxon>
        <taxon>Hymenoptera</taxon>
        <taxon>Apocrita</taxon>
        <taxon>Aculeata</taxon>
        <taxon>Vespoidea</taxon>
        <taxon>Vespidae</taxon>
        <taxon>Eumeninae</taxon>
        <taxon>Odynerus</taxon>
    </lineage>
</organism>
<reference evidence="3" key="2">
    <citation type="journal article" date="2023" name="Commun. Biol.">
        <title>Intrasexual cuticular hydrocarbon dimorphism in a wasp sheds light on hydrocarbon biosynthesis genes in Hymenoptera.</title>
        <authorList>
            <person name="Moris V.C."/>
            <person name="Podsiadlowski L."/>
            <person name="Martin S."/>
            <person name="Oeyen J.P."/>
            <person name="Donath A."/>
            <person name="Petersen M."/>
            <person name="Wilbrandt J."/>
            <person name="Misof B."/>
            <person name="Liedtke D."/>
            <person name="Thamm M."/>
            <person name="Scheiner R."/>
            <person name="Schmitt T."/>
            <person name="Niehuis O."/>
        </authorList>
    </citation>
    <scope>NUCLEOTIDE SEQUENCE</scope>
    <source>
        <strain evidence="3">GBR_01_08_01A</strain>
    </source>
</reference>
<accession>A0AAD9RRC6</accession>
<dbReference type="Gene3D" id="1.25.70.10">
    <property type="entry name" value="Transcription termination factor 3, mitochondrial"/>
    <property type="match status" value="1"/>
</dbReference>
<keyword evidence="2" id="KW-0809">Transit peptide</keyword>
<evidence type="ECO:0000313" key="4">
    <source>
        <dbReference type="Proteomes" id="UP001258017"/>
    </source>
</evidence>
<proteinExistence type="inferred from homology"/>
<evidence type="ECO:0000256" key="1">
    <source>
        <dbReference type="ARBA" id="ARBA00007692"/>
    </source>
</evidence>
<reference evidence="3" key="1">
    <citation type="submission" date="2021-08" db="EMBL/GenBank/DDBJ databases">
        <authorList>
            <person name="Misof B."/>
            <person name="Oliver O."/>
            <person name="Podsiadlowski L."/>
            <person name="Donath A."/>
            <person name="Peters R."/>
            <person name="Mayer C."/>
            <person name="Rust J."/>
            <person name="Gunkel S."/>
            <person name="Lesny P."/>
            <person name="Martin S."/>
            <person name="Oeyen J.P."/>
            <person name="Petersen M."/>
            <person name="Panagiotis P."/>
            <person name="Wilbrandt J."/>
            <person name="Tanja T."/>
        </authorList>
    </citation>
    <scope>NUCLEOTIDE SEQUENCE</scope>
    <source>
        <strain evidence="3">GBR_01_08_01A</strain>
        <tissue evidence="3">Thorax + abdomen</tissue>
    </source>
</reference>
<evidence type="ECO:0000256" key="2">
    <source>
        <dbReference type="ARBA" id="ARBA00022946"/>
    </source>
</evidence>
<evidence type="ECO:0008006" key="5">
    <source>
        <dbReference type="Google" id="ProtNLM"/>
    </source>
</evidence>
<gene>
    <name evidence="3" type="ORF">KPH14_006836</name>
</gene>
<comment type="similarity">
    <text evidence="1">Belongs to the mTERF family.</text>
</comment>
<keyword evidence="4" id="KW-1185">Reference proteome</keyword>
<dbReference type="GO" id="GO:0005739">
    <property type="term" value="C:mitochondrion"/>
    <property type="evidence" value="ECO:0007669"/>
    <property type="project" value="TreeGrafter"/>
</dbReference>
<dbReference type="GO" id="GO:0003676">
    <property type="term" value="F:nucleic acid binding"/>
    <property type="evidence" value="ECO:0007669"/>
    <property type="project" value="InterPro"/>
</dbReference>
<protein>
    <recommendedName>
        <fullName evidence="5">Transcription termination factor 3, mitochondrial</fullName>
    </recommendedName>
</protein>
<evidence type="ECO:0000313" key="3">
    <source>
        <dbReference type="EMBL" id="KAK2584460.1"/>
    </source>
</evidence>
<dbReference type="InterPro" id="IPR003690">
    <property type="entry name" value="MTERF"/>
</dbReference>
<dbReference type="SMART" id="SM00733">
    <property type="entry name" value="Mterf"/>
    <property type="match status" value="5"/>
</dbReference>
<dbReference type="GO" id="GO:0061668">
    <property type="term" value="P:mitochondrial ribosome assembly"/>
    <property type="evidence" value="ECO:0007669"/>
    <property type="project" value="TreeGrafter"/>
</dbReference>
<sequence>MWCTRYYARIRSAKQIFNIKNSVLRCLSENANCVNSNEKVEDVNNPAICHDLSSLTNASHPDERGYVEESRLNPSPDTTCMQHLQKPQTNSYNLMPITFVDDLNICDEDIKVPRALDPCNEDVSYIGPAQLPSYNIAKYANSSRTIQELIKLGVELYKHESDVELMEFLLGADFQKDLFPYIRFLHDCGVPADYFGQFFTKNPYIFKQDMDDLHTRIRYLRFHQFDIKMIKMILCKYPKWLNYSTKFIDTRLGYFQHDFKLNGQEVRKVTVSKPKLITYKMSKINENTFAIKEEMGFDEKETKTLLLKLPDLWIKSRKNIVNTFDYAHNEMMLSHAQILCDPCILVCRKSRLEHRHTFLKKLGRAQYDPTEPLYVSFKSLICGTDVEFLIVAELNDHHAGCDQWNAAAKNLLLG</sequence>
<dbReference type="AlphaFoldDB" id="A0AAD9RRC6"/>
<name>A0AAD9RRC6_9HYME</name>
<dbReference type="Proteomes" id="UP001258017">
    <property type="component" value="Unassembled WGS sequence"/>
</dbReference>
<dbReference type="EMBL" id="JAIFRP010000026">
    <property type="protein sequence ID" value="KAK2584460.1"/>
    <property type="molecule type" value="Genomic_DNA"/>
</dbReference>
<dbReference type="Pfam" id="PF02536">
    <property type="entry name" value="mTERF"/>
    <property type="match status" value="1"/>
</dbReference>
<dbReference type="GO" id="GO:0006390">
    <property type="term" value="P:mitochondrial transcription"/>
    <property type="evidence" value="ECO:0007669"/>
    <property type="project" value="TreeGrafter"/>
</dbReference>
<dbReference type="PANTHER" id="PTHR13068:SF112">
    <property type="entry name" value="TRANSCRIPTION TERMINATION FACTOR 3, MITOCHONDRIAL"/>
    <property type="match status" value="1"/>
</dbReference>
<dbReference type="InterPro" id="IPR038538">
    <property type="entry name" value="MTERF_sf"/>
</dbReference>
<comment type="caution">
    <text evidence="3">The sequence shown here is derived from an EMBL/GenBank/DDBJ whole genome shotgun (WGS) entry which is preliminary data.</text>
</comment>
<dbReference type="PANTHER" id="PTHR13068">
    <property type="entry name" value="CGI-12 PROTEIN-RELATED"/>
    <property type="match status" value="1"/>
</dbReference>